<reference evidence="2" key="1">
    <citation type="submission" date="2016-11" db="EMBL/GenBank/DDBJ databases">
        <authorList>
            <person name="Varghese N."/>
            <person name="Submissions S."/>
        </authorList>
    </citation>
    <scope>NUCLEOTIDE SEQUENCE [LARGE SCALE GENOMIC DNA]</scope>
    <source>
        <strain evidence="2">DSM 24724</strain>
    </source>
</reference>
<dbReference type="STRING" id="946677.SAMN05444484_108243"/>
<protein>
    <submittedName>
        <fullName evidence="1">Uncharacterized protein</fullName>
    </submittedName>
</protein>
<evidence type="ECO:0000313" key="1">
    <source>
        <dbReference type="EMBL" id="SHM72340.1"/>
    </source>
</evidence>
<name>A0A1M7L3K2_9FLAO</name>
<keyword evidence="2" id="KW-1185">Reference proteome</keyword>
<dbReference type="AlphaFoldDB" id="A0A1M7L3K2"/>
<evidence type="ECO:0000313" key="2">
    <source>
        <dbReference type="Proteomes" id="UP000184028"/>
    </source>
</evidence>
<gene>
    <name evidence="1" type="ORF">SAMN05444484_108243</name>
</gene>
<organism evidence="1 2">
    <name type="scientific">Flavobacterium chilense</name>
    <dbReference type="NCBI Taxonomy" id="946677"/>
    <lineage>
        <taxon>Bacteria</taxon>
        <taxon>Pseudomonadati</taxon>
        <taxon>Bacteroidota</taxon>
        <taxon>Flavobacteriia</taxon>
        <taxon>Flavobacteriales</taxon>
        <taxon>Flavobacteriaceae</taxon>
        <taxon>Flavobacterium</taxon>
    </lineage>
</organism>
<dbReference type="EMBL" id="FRBT01000008">
    <property type="protein sequence ID" value="SHM72340.1"/>
    <property type="molecule type" value="Genomic_DNA"/>
</dbReference>
<dbReference type="Proteomes" id="UP000184028">
    <property type="component" value="Unassembled WGS sequence"/>
</dbReference>
<proteinExistence type="predicted"/>
<sequence>MVTEKKKQNRRYRLHRKIKELYRYQSSSKIIYVPSTDDLTNKDLRELYENHNYSIQFEIPS</sequence>
<accession>A0A1M7L3K2</accession>